<dbReference type="SUPFAM" id="SSF56322">
    <property type="entry name" value="ADC synthase"/>
    <property type="match status" value="1"/>
</dbReference>
<comment type="similarity">
    <text evidence="2">Belongs to the isochorismate synthase family.</text>
</comment>
<evidence type="ECO:0000313" key="7">
    <source>
        <dbReference type="EMBL" id="MFD1672866.1"/>
    </source>
</evidence>
<sequence length="430" mass="47621">MYAVTQTKLTATQPAAILALAAQFTDFFAFENPQQPTQLFGFEAFSEQAPTNLATAVSEIDTWAQSLRLNIPQAAQEHLKLMGSFAFEDQPTAQTNIWGDFANGRFFLPKYTLEKTAADTYDLFVVANSLAQAQKQAAQFKQALAQQVPLDLTPNDSVQQTELAVNDWAQAVGQTVEKLQQAQLQKVVLARPLTVESNQTFSAEKAWLNLRHKNPETYHVLYRHRQLGFVSATPEHLIRFDHQKFHTVAIAGTCPTGKTAAETEQLGTALLNDAKNRQEQQFVTQTIIQNLQALHAEIHYSETPDLLVNKNVQHLATPIWGHLTSKTTPFQLIATLHPTPALGGLPRNLARQTIANTEILRRGLFGGPIGYLNFAQQGEFVVGIRSALLNQKTATLFAGAGIVKDSDPKQEVVETRLKFQPMLQSLLEGN</sequence>
<organism evidence="7 8">
    <name type="scientific">Agrilactobacillus yilanensis</name>
    <dbReference type="NCBI Taxonomy" id="2485997"/>
    <lineage>
        <taxon>Bacteria</taxon>
        <taxon>Bacillati</taxon>
        <taxon>Bacillota</taxon>
        <taxon>Bacilli</taxon>
        <taxon>Lactobacillales</taxon>
        <taxon>Lactobacillaceae</taxon>
        <taxon>Agrilactobacillus</taxon>
    </lineage>
</organism>
<dbReference type="RefSeq" id="WP_125712975.1">
    <property type="nucleotide sequence ID" value="NZ_JBHTOP010000026.1"/>
</dbReference>
<name>A0ABW4J914_9LACO</name>
<dbReference type="InterPro" id="IPR015890">
    <property type="entry name" value="Chorismate_C"/>
</dbReference>
<dbReference type="EC" id="5.4.4.2" evidence="3"/>
<dbReference type="NCBIfam" id="TIGR00543">
    <property type="entry name" value="isochor_syn"/>
    <property type="match status" value="1"/>
</dbReference>
<dbReference type="InterPro" id="IPR004561">
    <property type="entry name" value="IsoChor_synthase"/>
</dbReference>
<comment type="caution">
    <text evidence="7">The sequence shown here is derived from an EMBL/GenBank/DDBJ whole genome shotgun (WGS) entry which is preliminary data.</text>
</comment>
<keyword evidence="8" id="KW-1185">Reference proteome</keyword>
<dbReference type="EMBL" id="JBHTOP010000026">
    <property type="protein sequence ID" value="MFD1672866.1"/>
    <property type="molecule type" value="Genomic_DNA"/>
</dbReference>
<dbReference type="InterPro" id="IPR005801">
    <property type="entry name" value="ADC_synthase"/>
</dbReference>
<accession>A0ABW4J914</accession>
<protein>
    <recommendedName>
        <fullName evidence="3">isochorismate synthase</fullName>
        <ecNumber evidence="3">5.4.4.2</ecNumber>
    </recommendedName>
    <alternativeName>
        <fullName evidence="5">Isochorismate mutase</fullName>
    </alternativeName>
</protein>
<dbReference type="Gene3D" id="3.60.120.10">
    <property type="entry name" value="Anthranilate synthase"/>
    <property type="match status" value="1"/>
</dbReference>
<dbReference type="Proteomes" id="UP001597267">
    <property type="component" value="Unassembled WGS sequence"/>
</dbReference>
<evidence type="ECO:0000256" key="2">
    <source>
        <dbReference type="ARBA" id="ARBA00005297"/>
    </source>
</evidence>
<feature type="domain" description="Chorismate-utilising enzyme C-terminal" evidence="6">
    <location>
        <begin position="166"/>
        <end position="418"/>
    </location>
</feature>
<evidence type="ECO:0000256" key="3">
    <source>
        <dbReference type="ARBA" id="ARBA00012824"/>
    </source>
</evidence>
<evidence type="ECO:0000313" key="8">
    <source>
        <dbReference type="Proteomes" id="UP001597267"/>
    </source>
</evidence>
<comment type="catalytic activity">
    <reaction evidence="1">
        <text>chorismate = isochorismate</text>
        <dbReference type="Rhea" id="RHEA:18985"/>
        <dbReference type="ChEBI" id="CHEBI:29748"/>
        <dbReference type="ChEBI" id="CHEBI:29780"/>
        <dbReference type="EC" id="5.4.4.2"/>
    </reaction>
</comment>
<keyword evidence="4" id="KW-0413">Isomerase</keyword>
<gene>
    <name evidence="7" type="ORF">ACFQ5M_12205</name>
</gene>
<evidence type="ECO:0000256" key="4">
    <source>
        <dbReference type="ARBA" id="ARBA00023235"/>
    </source>
</evidence>
<evidence type="ECO:0000259" key="6">
    <source>
        <dbReference type="Pfam" id="PF00425"/>
    </source>
</evidence>
<dbReference type="PANTHER" id="PTHR42839">
    <property type="entry name" value="ISOCHORISMATE SYNTHASE ENTC"/>
    <property type="match status" value="1"/>
</dbReference>
<dbReference type="PANTHER" id="PTHR42839:SF2">
    <property type="entry name" value="ISOCHORISMATE SYNTHASE ENTC"/>
    <property type="match status" value="1"/>
</dbReference>
<reference evidence="8" key="1">
    <citation type="journal article" date="2019" name="Int. J. Syst. Evol. Microbiol.">
        <title>The Global Catalogue of Microorganisms (GCM) 10K type strain sequencing project: providing services to taxonomists for standard genome sequencing and annotation.</title>
        <authorList>
            <consortium name="The Broad Institute Genomics Platform"/>
            <consortium name="The Broad Institute Genome Sequencing Center for Infectious Disease"/>
            <person name="Wu L."/>
            <person name="Ma J."/>
        </authorList>
    </citation>
    <scope>NUCLEOTIDE SEQUENCE [LARGE SCALE GENOMIC DNA]</scope>
    <source>
        <strain evidence="8">CCM 8896</strain>
    </source>
</reference>
<evidence type="ECO:0000256" key="1">
    <source>
        <dbReference type="ARBA" id="ARBA00000799"/>
    </source>
</evidence>
<proteinExistence type="inferred from homology"/>
<dbReference type="Pfam" id="PF00425">
    <property type="entry name" value="Chorismate_bind"/>
    <property type="match status" value="1"/>
</dbReference>
<evidence type="ECO:0000256" key="5">
    <source>
        <dbReference type="ARBA" id="ARBA00041564"/>
    </source>
</evidence>